<accession>A0A9N9SMC8</accession>
<keyword evidence="4" id="KW-0127">Catecholamine biosynthesis</keyword>
<comment type="subunit">
    <text evidence="3">Homodimer.</text>
</comment>
<dbReference type="OrthoDB" id="639767at2759"/>
<reference evidence="13" key="2">
    <citation type="submission" date="2022-10" db="EMBL/GenBank/DDBJ databases">
        <authorList>
            <consortium name="ENA_rothamsted_submissions"/>
            <consortium name="culmorum"/>
            <person name="King R."/>
        </authorList>
    </citation>
    <scope>NUCLEOTIDE SEQUENCE</scope>
</reference>
<evidence type="ECO:0000256" key="11">
    <source>
        <dbReference type="PIRSR" id="PIRSR602129-50"/>
    </source>
</evidence>
<dbReference type="InterPro" id="IPR015424">
    <property type="entry name" value="PyrdxlP-dep_Trfase"/>
</dbReference>
<dbReference type="SUPFAM" id="SSF53383">
    <property type="entry name" value="PLP-dependent transferases"/>
    <property type="match status" value="1"/>
</dbReference>
<keyword evidence="5" id="KW-0210">Decarboxylase</keyword>
<dbReference type="Pfam" id="PF00282">
    <property type="entry name" value="Pyridoxal_deC"/>
    <property type="match status" value="1"/>
</dbReference>
<evidence type="ECO:0000256" key="6">
    <source>
        <dbReference type="ARBA" id="ARBA00022898"/>
    </source>
</evidence>
<evidence type="ECO:0000256" key="8">
    <source>
        <dbReference type="ARBA" id="ARBA00038886"/>
    </source>
</evidence>
<name>A0A9N9SMC8_PHACE</name>
<evidence type="ECO:0000256" key="1">
    <source>
        <dbReference type="ARBA" id="ARBA00001933"/>
    </source>
</evidence>
<dbReference type="Gene3D" id="1.20.1340.10">
    <property type="entry name" value="dopa decarboxylase, N-terminal domain"/>
    <property type="match status" value="1"/>
</dbReference>
<protein>
    <recommendedName>
        <fullName evidence="9">Aromatic-L-amino-acid decarboxylase</fullName>
        <ecNumber evidence="8">4.1.1.28</ecNumber>
    </recommendedName>
    <alternativeName>
        <fullName evidence="10">DOPA decarboxylase</fullName>
    </alternativeName>
</protein>
<dbReference type="GO" id="GO:0004058">
    <property type="term" value="F:aromatic-L-amino-acid decarboxylase activity"/>
    <property type="evidence" value="ECO:0007669"/>
    <property type="project" value="UniProtKB-EC"/>
</dbReference>
<dbReference type="GO" id="GO:0019752">
    <property type="term" value="P:carboxylic acid metabolic process"/>
    <property type="evidence" value="ECO:0007669"/>
    <property type="project" value="InterPro"/>
</dbReference>
<proteinExistence type="inferred from homology"/>
<feature type="modified residue" description="N6-(pyridoxal phosphate)lysine" evidence="11">
    <location>
        <position position="320"/>
    </location>
</feature>
<dbReference type="PANTHER" id="PTHR11999:SF167">
    <property type="entry name" value="AROMATIC-L-AMINO-ACID DECARBOXYLASE"/>
    <property type="match status" value="1"/>
</dbReference>
<keyword evidence="7 12" id="KW-0456">Lyase</keyword>
<dbReference type="InterPro" id="IPR010977">
    <property type="entry name" value="Aromatic_deC"/>
</dbReference>
<dbReference type="PROSITE" id="PS00392">
    <property type="entry name" value="DDC_GAD_HDC_YDC"/>
    <property type="match status" value="1"/>
</dbReference>
<dbReference type="Proteomes" id="UP001153737">
    <property type="component" value="Chromosome 9"/>
</dbReference>
<dbReference type="CDD" id="cd06450">
    <property type="entry name" value="DOPA_deC_like"/>
    <property type="match status" value="1"/>
</dbReference>
<evidence type="ECO:0000256" key="7">
    <source>
        <dbReference type="ARBA" id="ARBA00023239"/>
    </source>
</evidence>
<dbReference type="GO" id="GO:0030170">
    <property type="term" value="F:pyridoxal phosphate binding"/>
    <property type="evidence" value="ECO:0007669"/>
    <property type="project" value="InterPro"/>
</dbReference>
<reference evidence="13" key="1">
    <citation type="submission" date="2022-01" db="EMBL/GenBank/DDBJ databases">
        <authorList>
            <person name="King R."/>
        </authorList>
    </citation>
    <scope>NUCLEOTIDE SEQUENCE</scope>
</reference>
<dbReference type="InterPro" id="IPR015422">
    <property type="entry name" value="PyrdxlP-dep_Trfase_small"/>
</dbReference>
<comment type="similarity">
    <text evidence="2 12">Belongs to the group II decarboxylase family.</text>
</comment>
<dbReference type="GO" id="GO:0042423">
    <property type="term" value="P:catecholamine biosynthetic process"/>
    <property type="evidence" value="ECO:0007669"/>
    <property type="project" value="UniProtKB-KW"/>
</dbReference>
<keyword evidence="6 11" id="KW-0663">Pyridoxal phosphate</keyword>
<dbReference type="EC" id="4.1.1.28" evidence="8"/>
<dbReference type="InterPro" id="IPR015421">
    <property type="entry name" value="PyrdxlP-dep_Trfase_major"/>
</dbReference>
<evidence type="ECO:0000256" key="12">
    <source>
        <dbReference type="RuleBase" id="RU000382"/>
    </source>
</evidence>
<dbReference type="FunFam" id="1.20.1340.10:FF:000001">
    <property type="entry name" value="Histidine decarboxylase"/>
    <property type="match status" value="1"/>
</dbReference>
<dbReference type="GO" id="GO:0042427">
    <property type="term" value="P:serotonin biosynthetic process"/>
    <property type="evidence" value="ECO:0007669"/>
    <property type="project" value="TreeGrafter"/>
</dbReference>
<evidence type="ECO:0000256" key="2">
    <source>
        <dbReference type="ARBA" id="ARBA00009533"/>
    </source>
</evidence>
<gene>
    <name evidence="13" type="ORF">PHAECO_LOCUS12537</name>
</gene>
<dbReference type="GO" id="GO:0005737">
    <property type="term" value="C:cytoplasm"/>
    <property type="evidence" value="ECO:0007669"/>
    <property type="project" value="TreeGrafter"/>
</dbReference>
<evidence type="ECO:0000256" key="9">
    <source>
        <dbReference type="ARBA" id="ARBA00040968"/>
    </source>
</evidence>
<comment type="cofactor">
    <cofactor evidence="1 11 12">
        <name>pyridoxal 5'-phosphate</name>
        <dbReference type="ChEBI" id="CHEBI:597326"/>
    </cofactor>
</comment>
<dbReference type="PRINTS" id="PR00800">
    <property type="entry name" value="YHDCRBOXLASE"/>
</dbReference>
<evidence type="ECO:0000313" key="14">
    <source>
        <dbReference type="Proteomes" id="UP001153737"/>
    </source>
</evidence>
<dbReference type="PANTHER" id="PTHR11999">
    <property type="entry name" value="GROUP II PYRIDOXAL-5-PHOSPHATE DECARBOXYLASE"/>
    <property type="match status" value="1"/>
</dbReference>
<evidence type="ECO:0000256" key="10">
    <source>
        <dbReference type="ARBA" id="ARBA00041275"/>
    </source>
</evidence>
<dbReference type="FunFam" id="3.40.640.10:FF:000025">
    <property type="entry name" value="Histidine decarboxylase"/>
    <property type="match status" value="1"/>
</dbReference>
<organism evidence="13 14">
    <name type="scientific">Phaedon cochleariae</name>
    <name type="common">Mustard beetle</name>
    <dbReference type="NCBI Taxonomy" id="80249"/>
    <lineage>
        <taxon>Eukaryota</taxon>
        <taxon>Metazoa</taxon>
        <taxon>Ecdysozoa</taxon>
        <taxon>Arthropoda</taxon>
        <taxon>Hexapoda</taxon>
        <taxon>Insecta</taxon>
        <taxon>Pterygota</taxon>
        <taxon>Neoptera</taxon>
        <taxon>Endopterygota</taxon>
        <taxon>Coleoptera</taxon>
        <taxon>Polyphaga</taxon>
        <taxon>Cucujiformia</taxon>
        <taxon>Chrysomeloidea</taxon>
        <taxon>Chrysomelidae</taxon>
        <taxon>Chrysomelinae</taxon>
        <taxon>Chrysomelini</taxon>
        <taxon>Phaedon</taxon>
    </lineage>
</organism>
<evidence type="ECO:0000256" key="4">
    <source>
        <dbReference type="ARBA" id="ARBA00022584"/>
    </source>
</evidence>
<dbReference type="InterPro" id="IPR002129">
    <property type="entry name" value="PyrdxlP-dep_de-COase"/>
</dbReference>
<dbReference type="AlphaFoldDB" id="A0A9N9SMC8"/>
<dbReference type="GO" id="GO:0006520">
    <property type="term" value="P:amino acid metabolic process"/>
    <property type="evidence" value="ECO:0007669"/>
    <property type="project" value="InterPro"/>
</dbReference>
<dbReference type="Gene3D" id="3.40.640.10">
    <property type="entry name" value="Type I PLP-dependent aspartate aminotransferase-like (Major domain)"/>
    <property type="match status" value="1"/>
</dbReference>
<dbReference type="EMBL" id="OU896715">
    <property type="protein sequence ID" value="CAG9825353.1"/>
    <property type="molecule type" value="Genomic_DNA"/>
</dbReference>
<dbReference type="Gene3D" id="3.90.1150.10">
    <property type="entry name" value="Aspartate Aminotransferase, domain 1"/>
    <property type="match status" value="1"/>
</dbReference>
<evidence type="ECO:0000256" key="3">
    <source>
        <dbReference type="ARBA" id="ARBA00011738"/>
    </source>
</evidence>
<keyword evidence="14" id="KW-1185">Reference proteome</keyword>
<dbReference type="FunFam" id="3.90.1150.10:FF:000018">
    <property type="entry name" value="Histidine decarboxylase"/>
    <property type="match status" value="1"/>
</dbReference>
<dbReference type="InterPro" id="IPR021115">
    <property type="entry name" value="Pyridoxal-P_BS"/>
</dbReference>
<evidence type="ECO:0000313" key="13">
    <source>
        <dbReference type="EMBL" id="CAG9825353.1"/>
    </source>
</evidence>
<sequence length="493" mass="55800">MNSFCQKAHWKFRRMNEMEANQFREFGKEMIDYVAGYLENIRDRRVLPTVEPGYLRPLIPETAPEKPDKWEDIMKDIERVVMPGVTHWHSPRFHAYYPTANSYPAIVADILSGAIACIGFTWISSPACTELEVVMMDWLGKMLALPEPFLACSGGKGGGVIQGTASEATLVALLGAKARAICTGKAEHPEMSDADIVAKLVGYTSSQSHSSVERAGLLGGIKLRSLQPDDSNKLTGEILEKAVQEDIEAGLIPFYAVCTLGTTSSCTFDNLEEMGPVCNQYNIWLHIDAAYAGSAFICPEYRYLMKGIERADSFNFNPHKWLLINFDCSAMWLKDPSWLVNAFNVDPLYLKHEQQGSAPDYRHWQIPLGRRFRALKIWFVLRLYGIENLQAHIRKQIAMAHHFEALVRSDERFEITQEVTMGLVCFRLTGSNEMNEQFLKRLNGKGVIHLVPSKIRDTYFLRLAICSKQTEMSDIDVSWKEVKETADEILAKK</sequence>
<evidence type="ECO:0000256" key="5">
    <source>
        <dbReference type="ARBA" id="ARBA00022793"/>
    </source>
</evidence>